<dbReference type="InterPro" id="IPR011993">
    <property type="entry name" value="PH-like_dom_sf"/>
</dbReference>
<feature type="region of interest" description="Disordered" evidence="2">
    <location>
        <begin position="352"/>
        <end position="417"/>
    </location>
</feature>
<feature type="compositionally biased region" description="Polar residues" evidence="2">
    <location>
        <begin position="500"/>
        <end position="509"/>
    </location>
</feature>
<gene>
    <name evidence="5" type="ORF">BQ2448_119</name>
</gene>
<feature type="compositionally biased region" description="Polar residues" evidence="2">
    <location>
        <begin position="111"/>
        <end position="124"/>
    </location>
</feature>
<feature type="compositionally biased region" description="Pro residues" evidence="2">
    <location>
        <begin position="215"/>
        <end position="224"/>
    </location>
</feature>
<name>A0A238FA48_9BASI</name>
<dbReference type="CDD" id="cd06093">
    <property type="entry name" value="PX_domain"/>
    <property type="match status" value="1"/>
</dbReference>
<feature type="region of interest" description="Disordered" evidence="2">
    <location>
        <begin position="58"/>
        <end position="190"/>
    </location>
</feature>
<evidence type="ECO:0000259" key="3">
    <source>
        <dbReference type="PROSITE" id="PS50003"/>
    </source>
</evidence>
<dbReference type="InterPro" id="IPR001849">
    <property type="entry name" value="PH_domain"/>
</dbReference>
<dbReference type="PROSITE" id="PS50003">
    <property type="entry name" value="PH_DOMAIN"/>
    <property type="match status" value="1"/>
</dbReference>
<feature type="compositionally biased region" description="Low complexity" evidence="2">
    <location>
        <begin position="380"/>
        <end position="395"/>
    </location>
</feature>
<dbReference type="InterPro" id="IPR050729">
    <property type="entry name" value="Rho-GAP"/>
</dbReference>
<feature type="compositionally biased region" description="Low complexity" evidence="2">
    <location>
        <begin position="518"/>
        <end position="527"/>
    </location>
</feature>
<dbReference type="GO" id="GO:0005737">
    <property type="term" value="C:cytoplasm"/>
    <property type="evidence" value="ECO:0007669"/>
    <property type="project" value="TreeGrafter"/>
</dbReference>
<protein>
    <submittedName>
        <fullName evidence="5">BQ2448_119 protein</fullName>
    </submittedName>
</protein>
<dbReference type="SMART" id="SM00324">
    <property type="entry name" value="RhoGAP"/>
    <property type="match status" value="1"/>
</dbReference>
<feature type="compositionally biased region" description="Basic and acidic residues" evidence="2">
    <location>
        <begin position="922"/>
        <end position="934"/>
    </location>
</feature>
<dbReference type="Pfam" id="PF00620">
    <property type="entry name" value="RhoGAP"/>
    <property type="match status" value="1"/>
</dbReference>
<accession>A0A238FA48</accession>
<dbReference type="SUPFAM" id="SSF50729">
    <property type="entry name" value="PH domain-like"/>
    <property type="match status" value="1"/>
</dbReference>
<sequence length="1368" mass="149207">MSNPRSYGHAEPLLLSDLLSSFSTDKEALAYILTRYNDLVTRHRTVVEEKRVLEDAASISTTAPNGNDAAKRSLEVDPIGDGASSRTSTRPSGTARRSTGDEEQRRHETSMSDSTAASVGSSFQGGAEGLGLPSNTVRAPDTSMGPPEPGGPSSASSPYHQRWRSLSERSSSNDVITAFPNQTDDFGDRDWSASYHHANRSMPSVASSLRTQVATPPPNFPLPQRPRAEQSAFASELRKSLSLDLRDLKLVDVVSHASQQTKANRFDDGRAAVRPSKTPPPPIITRPHSSNTNHDDRHQLLGDSRYEGLSVSASVPVNLASLSMHSTLESNRRGGRGIASLLPPIAPGSPLYSNAFTSRDHERDGGTSSTDGSVIDPSERYAYARAAPRTRAQPANLSYGDLVSPKGREDGQYRDRDQLMLPSAAEQKRSNRERLVSDAPLPAVPYARSSYNNGDEPLSPQGSLISARSNGSNKISSAQAYAMGATSSSSTSDGLPSPNPESHSNTGGRWSQGDDHSAATMATSTSSYLPLPSRPRNYSTHSVSTLDSSAPSSPQLAPLVPAHLPHIRVRINSSRLRASDNGKEVVVFSIDVHVLRPPLEGAEPLPPIPQMPRWTIEKTIADIRNLDSAMRSKASRKEAAAMAPLPDKSLFKDHAPVKQDQRRTLSERHLQTLVQIPFNDRSAICAFLTCDVAADPSTPNMPLSAQSNRSGKSSVISNTASASNNLIGLMEGYLTKRGRHLGGWQTRYYIVNPGVALMYYDTPGGLKIGEIPLANAAVGRQAPSSRKVDNDYDAYLHAFLIRAIYDKEGEQEHILCAETDEIRDQWVQALTAPPTTHRMATPANTTPVKSQPPIPNHRSMTTISEGADRPPLPTTPNKGKISAPVSESALRSMDPDHQLAAPASTSKPNDARSRVGQLTFESFRRPESAQENHRPALLTRRSAKDRAMSDDVHKHDSTSSASANGGGGRHSVSDVSSPMNATPLPNGYDFKGGSKDAAKIERRKTKSFWGGFSRVDKNSDAKTSAPQPVFGVPLREAVAQSRIRPGLELPAVMYRCVEYLEAKHAETEEGIFRLSGSANVIRLLKDRFDTEGDVNLLATKEYVDPHAIAGLLKLYLRELPGHLLTRELHYEFLQVIDLRNRKDRVNLLGSLIARLPIEEYTLFRFLFAYLFVIAQSADVNKMNLRNLSIVFSPSLSIPAPLFILILSEFDLVFAIEPESGLADPTMLEDDPDPEGRIERRRKNRNSELYLASGAPLLMEQEALRQPLRDLDFGEILPVDTEWFAESGLGSDSAQLVSTSHTHTQSQTADAFQLLAPTPNQYSHQHQYQSQYQYQSPSTQGHGQNGSPVRNLTPNGLPTSPGPRYGQPF</sequence>
<feature type="region of interest" description="Disordered" evidence="2">
    <location>
        <begin position="836"/>
        <end position="995"/>
    </location>
</feature>
<keyword evidence="6" id="KW-1185">Reference proteome</keyword>
<dbReference type="Proteomes" id="UP000198372">
    <property type="component" value="Unassembled WGS sequence"/>
</dbReference>
<dbReference type="Gene3D" id="2.30.29.30">
    <property type="entry name" value="Pleckstrin-homology domain (PH domain)/Phosphotyrosine-binding domain (PTB)"/>
    <property type="match status" value="1"/>
</dbReference>
<feature type="compositionally biased region" description="Low complexity" evidence="2">
    <location>
        <begin position="546"/>
        <end position="555"/>
    </location>
</feature>
<feature type="compositionally biased region" description="Polar residues" evidence="2">
    <location>
        <begin position="536"/>
        <end position="545"/>
    </location>
</feature>
<organism evidence="5 6">
    <name type="scientific">Microbotryum intermedium</name>
    <dbReference type="NCBI Taxonomy" id="269621"/>
    <lineage>
        <taxon>Eukaryota</taxon>
        <taxon>Fungi</taxon>
        <taxon>Dikarya</taxon>
        <taxon>Basidiomycota</taxon>
        <taxon>Pucciniomycotina</taxon>
        <taxon>Microbotryomycetes</taxon>
        <taxon>Microbotryales</taxon>
        <taxon>Microbotryaceae</taxon>
        <taxon>Microbotryum</taxon>
    </lineage>
</organism>
<feature type="compositionally biased region" description="Polar residues" evidence="2">
    <location>
        <begin position="202"/>
        <end position="214"/>
    </location>
</feature>
<dbReference type="SUPFAM" id="SSF48350">
    <property type="entry name" value="GTPase activation domain, GAP"/>
    <property type="match status" value="1"/>
</dbReference>
<feature type="compositionally biased region" description="Polar residues" evidence="2">
    <location>
        <begin position="1336"/>
        <end position="1357"/>
    </location>
</feature>
<dbReference type="Gene3D" id="1.10.555.10">
    <property type="entry name" value="Rho GTPase activation protein"/>
    <property type="match status" value="1"/>
</dbReference>
<feature type="compositionally biased region" description="Basic and acidic residues" evidence="2">
    <location>
        <begin position="406"/>
        <end position="417"/>
    </location>
</feature>
<dbReference type="GO" id="GO:0035091">
    <property type="term" value="F:phosphatidylinositol binding"/>
    <property type="evidence" value="ECO:0007669"/>
    <property type="project" value="InterPro"/>
</dbReference>
<keyword evidence="1" id="KW-0343">GTPase activation</keyword>
<feature type="compositionally biased region" description="Polar residues" evidence="2">
    <location>
        <begin position="460"/>
        <end position="479"/>
    </location>
</feature>
<feature type="region of interest" description="Disordered" evidence="2">
    <location>
        <begin position="1319"/>
        <end position="1368"/>
    </location>
</feature>
<dbReference type="InterPro" id="IPR008936">
    <property type="entry name" value="Rho_GTPase_activation_prot"/>
</dbReference>
<dbReference type="PANTHER" id="PTHR23176">
    <property type="entry name" value="RHO/RAC/CDC GTPASE-ACTIVATING PROTEIN"/>
    <property type="match status" value="1"/>
</dbReference>
<proteinExistence type="predicted"/>
<feature type="region of interest" description="Disordered" evidence="2">
    <location>
        <begin position="422"/>
        <end position="441"/>
    </location>
</feature>
<dbReference type="GO" id="GO:0007165">
    <property type="term" value="P:signal transduction"/>
    <property type="evidence" value="ECO:0007669"/>
    <property type="project" value="InterPro"/>
</dbReference>
<feature type="region of interest" description="Disordered" evidence="2">
    <location>
        <begin position="1223"/>
        <end position="1243"/>
    </location>
</feature>
<feature type="domain" description="PH" evidence="3">
    <location>
        <begin position="727"/>
        <end position="835"/>
    </location>
</feature>
<feature type="compositionally biased region" description="Basic and acidic residues" evidence="2">
    <location>
        <begin position="942"/>
        <end position="957"/>
    </location>
</feature>
<evidence type="ECO:0000259" key="4">
    <source>
        <dbReference type="PROSITE" id="PS50238"/>
    </source>
</evidence>
<feature type="domain" description="Rho-GAP" evidence="4">
    <location>
        <begin position="1032"/>
        <end position="1249"/>
    </location>
</feature>
<feature type="compositionally biased region" description="Basic and acidic residues" evidence="2">
    <location>
        <begin position="98"/>
        <end position="110"/>
    </location>
</feature>
<dbReference type="PROSITE" id="PS50238">
    <property type="entry name" value="RHOGAP"/>
    <property type="match status" value="1"/>
</dbReference>
<feature type="compositionally biased region" description="Polar residues" evidence="2">
    <location>
        <begin position="84"/>
        <end position="97"/>
    </location>
</feature>
<feature type="compositionally biased region" description="Polar residues" evidence="2">
    <location>
        <begin position="168"/>
        <end position="184"/>
    </location>
</feature>
<dbReference type="Gene3D" id="3.30.1520.10">
    <property type="entry name" value="Phox-like domain"/>
    <property type="match status" value="1"/>
</dbReference>
<dbReference type="InterPro" id="IPR036871">
    <property type="entry name" value="PX_dom_sf"/>
</dbReference>
<evidence type="ECO:0000313" key="5">
    <source>
        <dbReference type="EMBL" id="SCV67998.1"/>
    </source>
</evidence>
<dbReference type="Pfam" id="PF00169">
    <property type="entry name" value="PH"/>
    <property type="match status" value="1"/>
</dbReference>
<feature type="compositionally biased region" description="Low complexity" evidence="2">
    <location>
        <begin position="1320"/>
        <end position="1335"/>
    </location>
</feature>
<dbReference type="OrthoDB" id="185175at2759"/>
<feature type="region of interest" description="Disordered" evidence="2">
    <location>
        <begin position="446"/>
        <end position="555"/>
    </location>
</feature>
<feature type="region of interest" description="Disordered" evidence="2">
    <location>
        <begin position="259"/>
        <end position="299"/>
    </location>
</feature>
<dbReference type="STRING" id="269621.A0A238FA48"/>
<reference evidence="6" key="1">
    <citation type="submission" date="2016-09" db="EMBL/GenBank/DDBJ databases">
        <authorList>
            <person name="Jeantristanb JTB J.-T."/>
            <person name="Ricardo R."/>
        </authorList>
    </citation>
    <scope>NUCLEOTIDE SEQUENCE [LARGE SCALE GENOMIC DNA]</scope>
</reference>
<evidence type="ECO:0000313" key="6">
    <source>
        <dbReference type="Proteomes" id="UP000198372"/>
    </source>
</evidence>
<dbReference type="EMBL" id="FMSP01000003">
    <property type="protein sequence ID" value="SCV67998.1"/>
    <property type="molecule type" value="Genomic_DNA"/>
</dbReference>
<evidence type="ECO:0000256" key="2">
    <source>
        <dbReference type="SAM" id="MobiDB-lite"/>
    </source>
</evidence>
<dbReference type="GO" id="GO:0005096">
    <property type="term" value="F:GTPase activator activity"/>
    <property type="evidence" value="ECO:0007669"/>
    <property type="project" value="UniProtKB-KW"/>
</dbReference>
<dbReference type="InterPro" id="IPR000198">
    <property type="entry name" value="RhoGAP_dom"/>
</dbReference>
<dbReference type="PANTHER" id="PTHR23176:SF129">
    <property type="entry name" value="RHO GTPASE ACTIVATING PROTEIN AT 16F, ISOFORM E-RELATED"/>
    <property type="match status" value="1"/>
</dbReference>
<feature type="compositionally biased region" description="Basic and acidic residues" evidence="2">
    <location>
        <begin position="426"/>
        <end position="436"/>
    </location>
</feature>
<feature type="region of interest" description="Disordered" evidence="2">
    <location>
        <begin position="202"/>
        <end position="227"/>
    </location>
</feature>
<dbReference type="SMART" id="SM00233">
    <property type="entry name" value="PH"/>
    <property type="match status" value="1"/>
</dbReference>
<evidence type="ECO:0000256" key="1">
    <source>
        <dbReference type="ARBA" id="ARBA00022468"/>
    </source>
</evidence>